<keyword evidence="3" id="KW-0804">Transcription</keyword>
<evidence type="ECO:0000256" key="1">
    <source>
        <dbReference type="ARBA" id="ARBA00023015"/>
    </source>
</evidence>
<dbReference type="RefSeq" id="WP_209148076.1">
    <property type="nucleotide sequence ID" value="NZ_JAGHKP010000004.1"/>
</dbReference>
<comment type="caution">
    <text evidence="5">The sequence shown here is derived from an EMBL/GenBank/DDBJ whole genome shotgun (WGS) entry which is preliminary data.</text>
</comment>
<evidence type="ECO:0000259" key="4">
    <source>
        <dbReference type="PROSITE" id="PS01124"/>
    </source>
</evidence>
<dbReference type="SUPFAM" id="SSF46689">
    <property type="entry name" value="Homeodomain-like"/>
    <property type="match status" value="1"/>
</dbReference>
<dbReference type="InterPro" id="IPR020449">
    <property type="entry name" value="Tscrpt_reg_AraC-type_HTH"/>
</dbReference>
<keyword evidence="1" id="KW-0805">Transcription regulation</keyword>
<dbReference type="PRINTS" id="PR00032">
    <property type="entry name" value="HTHARAC"/>
</dbReference>
<name>A0ABS3YJU9_9BACT</name>
<protein>
    <submittedName>
        <fullName evidence="5">Helix-turn-helix transcriptional regulator</fullName>
    </submittedName>
</protein>
<gene>
    <name evidence="5" type="ORF">J7I43_22240</name>
</gene>
<accession>A0ABS3YJU9</accession>
<keyword evidence="6" id="KW-1185">Reference proteome</keyword>
<sequence length="319" mass="36694">MPLNQTEGILLGPAFQFSRSLPASQPPGLVQDACVLHCRHAAGQIFAQYFSDQYTRCWLYDFDTDKPFVIPVHLQQATVVMIYNLEGDAVLQTGKHSPLQLLGNQYALLSLQPDQHSFRLEAGRNRLLLMQLGPSIFSQLDENCISNPYEAPRPATIKKDNLGQLAELEQTQLCGEIWQLKRQVLLLNLLFKTLDDMGAAYRKEETSIYHRDYPTYKKVKDYITQNIDKKLSIQILASRFGIQPTQLRRGYKKIFHHHLADHIRELRLERARKLLAKTELPVHEIAWEVGYESAAGFSRVFSNHYKLSPSDFRREEVSV</sequence>
<proteinExistence type="predicted"/>
<dbReference type="Proteomes" id="UP000679126">
    <property type="component" value="Unassembled WGS sequence"/>
</dbReference>
<evidence type="ECO:0000313" key="5">
    <source>
        <dbReference type="EMBL" id="MBO9154966.1"/>
    </source>
</evidence>
<dbReference type="PROSITE" id="PS01124">
    <property type="entry name" value="HTH_ARAC_FAMILY_2"/>
    <property type="match status" value="1"/>
</dbReference>
<dbReference type="PROSITE" id="PS00041">
    <property type="entry name" value="HTH_ARAC_FAMILY_1"/>
    <property type="match status" value="1"/>
</dbReference>
<reference evidence="6" key="1">
    <citation type="submission" date="2021-03" db="EMBL/GenBank/DDBJ databases">
        <title>Assistant Professor.</title>
        <authorList>
            <person name="Huq M.A."/>
        </authorList>
    </citation>
    <scope>NUCLEOTIDE SEQUENCE [LARGE SCALE GENOMIC DNA]</scope>
    <source>
        <strain evidence="6">MAH-28</strain>
    </source>
</reference>
<dbReference type="InterPro" id="IPR009057">
    <property type="entry name" value="Homeodomain-like_sf"/>
</dbReference>
<evidence type="ECO:0000256" key="2">
    <source>
        <dbReference type="ARBA" id="ARBA00023125"/>
    </source>
</evidence>
<dbReference type="Gene3D" id="1.10.10.60">
    <property type="entry name" value="Homeodomain-like"/>
    <property type="match status" value="1"/>
</dbReference>
<dbReference type="PANTHER" id="PTHR43280">
    <property type="entry name" value="ARAC-FAMILY TRANSCRIPTIONAL REGULATOR"/>
    <property type="match status" value="1"/>
</dbReference>
<organism evidence="5 6">
    <name type="scientific">Chitinophaga chungangae</name>
    <dbReference type="NCBI Taxonomy" id="2821488"/>
    <lineage>
        <taxon>Bacteria</taxon>
        <taxon>Pseudomonadati</taxon>
        <taxon>Bacteroidota</taxon>
        <taxon>Chitinophagia</taxon>
        <taxon>Chitinophagales</taxon>
        <taxon>Chitinophagaceae</taxon>
        <taxon>Chitinophaga</taxon>
    </lineage>
</organism>
<evidence type="ECO:0000256" key="3">
    <source>
        <dbReference type="ARBA" id="ARBA00023163"/>
    </source>
</evidence>
<keyword evidence="2" id="KW-0238">DNA-binding</keyword>
<evidence type="ECO:0000313" key="6">
    <source>
        <dbReference type="Proteomes" id="UP000679126"/>
    </source>
</evidence>
<dbReference type="Pfam" id="PF12833">
    <property type="entry name" value="HTH_18"/>
    <property type="match status" value="1"/>
</dbReference>
<dbReference type="InterPro" id="IPR018060">
    <property type="entry name" value="HTH_AraC"/>
</dbReference>
<dbReference type="InterPro" id="IPR018062">
    <property type="entry name" value="HTH_AraC-typ_CS"/>
</dbReference>
<dbReference type="SMART" id="SM00342">
    <property type="entry name" value="HTH_ARAC"/>
    <property type="match status" value="1"/>
</dbReference>
<dbReference type="PANTHER" id="PTHR43280:SF2">
    <property type="entry name" value="HTH-TYPE TRANSCRIPTIONAL REGULATOR EXSA"/>
    <property type="match status" value="1"/>
</dbReference>
<feature type="domain" description="HTH araC/xylS-type" evidence="4">
    <location>
        <begin position="217"/>
        <end position="315"/>
    </location>
</feature>
<dbReference type="EMBL" id="JAGHKP010000004">
    <property type="protein sequence ID" value="MBO9154966.1"/>
    <property type="molecule type" value="Genomic_DNA"/>
</dbReference>